<keyword evidence="2 4" id="KW-1005">Bacterial flagellum biogenesis</keyword>
<dbReference type="GO" id="GO:0006417">
    <property type="term" value="P:regulation of translation"/>
    <property type="evidence" value="ECO:0007669"/>
    <property type="project" value="UniProtKB-KW"/>
</dbReference>
<dbReference type="AlphaFoldDB" id="A0A380BDT1"/>
<comment type="subunit">
    <text evidence="4">Interacts with translational regulator CsrA and flagellin(s).</text>
</comment>
<evidence type="ECO:0000256" key="4">
    <source>
        <dbReference type="HAMAP-Rule" id="MF_01185"/>
    </source>
</evidence>
<name>A0A380BDT1_SPOPA</name>
<evidence type="ECO:0000256" key="2">
    <source>
        <dbReference type="ARBA" id="ARBA00022795"/>
    </source>
</evidence>
<dbReference type="InterPro" id="IPR003775">
    <property type="entry name" value="Flagellar_assembly_factor_FliW"/>
</dbReference>
<dbReference type="PANTHER" id="PTHR39190">
    <property type="entry name" value="FLAGELLAR ASSEMBLY FACTOR FLIW"/>
    <property type="match status" value="1"/>
</dbReference>
<comment type="subcellular location">
    <subcellularLocation>
        <location evidence="4">Cytoplasm</location>
    </subcellularLocation>
</comment>
<comment type="similarity">
    <text evidence="4">Belongs to the FliW family.</text>
</comment>
<organism evidence="5 6">
    <name type="scientific">Sporosarcina pasteurii</name>
    <name type="common">Bacillus pasteurii</name>
    <dbReference type="NCBI Taxonomy" id="1474"/>
    <lineage>
        <taxon>Bacteria</taxon>
        <taxon>Bacillati</taxon>
        <taxon>Bacillota</taxon>
        <taxon>Bacilli</taxon>
        <taxon>Bacillales</taxon>
        <taxon>Caryophanaceae</taxon>
        <taxon>Sporosarcina</taxon>
    </lineage>
</organism>
<dbReference type="HAMAP" id="MF_01185">
    <property type="entry name" value="FliW"/>
    <property type="match status" value="1"/>
</dbReference>
<evidence type="ECO:0000256" key="1">
    <source>
        <dbReference type="ARBA" id="ARBA00022490"/>
    </source>
</evidence>
<comment type="function">
    <text evidence="4">Acts as an anti-CsrA protein, binds CsrA and prevents it from repressing translation of its target genes, one of which is flagellin. Binds to flagellin and participates in the assembly of the flagellum.</text>
</comment>
<keyword evidence="5" id="KW-0282">Flagellum</keyword>
<dbReference type="GO" id="GO:0044780">
    <property type="term" value="P:bacterial-type flagellum assembly"/>
    <property type="evidence" value="ECO:0007669"/>
    <property type="project" value="UniProtKB-UniRule"/>
</dbReference>
<dbReference type="RefSeq" id="WP_115360231.1">
    <property type="nucleotide sequence ID" value="NZ_CP038012.1"/>
</dbReference>
<sequence>MQIETKFHGEMEVSKSDLWQFPKGMPGFEEEKEFVLLSIEGNAVFRVLQSVQTPNVAFIVGNPYTFTEDYSFKIDEPTVELLKIEKPEDIFVLGIISLKDPFEASTINLQAPVIFHAENKTAKQMIVNDESFSLRHPIGESQSSAKEEA</sequence>
<gene>
    <name evidence="4 5" type="primary">fliW</name>
    <name evidence="5" type="ORF">NCTC4822_00778</name>
</gene>
<dbReference type="EMBL" id="UGYZ01000002">
    <property type="protein sequence ID" value="SUI99820.1"/>
    <property type="molecule type" value="Genomic_DNA"/>
</dbReference>
<dbReference type="InterPro" id="IPR024046">
    <property type="entry name" value="Flagellar_assmbl_FliW_dom_sf"/>
</dbReference>
<keyword evidence="5" id="KW-0969">Cilium</keyword>
<dbReference type="Pfam" id="PF02623">
    <property type="entry name" value="FliW"/>
    <property type="match status" value="1"/>
</dbReference>
<dbReference type="NCBIfam" id="NF009793">
    <property type="entry name" value="PRK13285.1-1"/>
    <property type="match status" value="1"/>
</dbReference>
<dbReference type="PANTHER" id="PTHR39190:SF1">
    <property type="entry name" value="FLAGELLAR ASSEMBLY FACTOR FLIW"/>
    <property type="match status" value="1"/>
</dbReference>
<dbReference type="Gene3D" id="2.30.290.10">
    <property type="entry name" value="BH3618-like"/>
    <property type="match status" value="1"/>
</dbReference>
<keyword evidence="4" id="KW-0143">Chaperone</keyword>
<dbReference type="OrthoDB" id="9801235at2"/>
<proteinExistence type="inferred from homology"/>
<keyword evidence="5" id="KW-0966">Cell projection</keyword>
<keyword evidence="3 4" id="KW-0810">Translation regulation</keyword>
<accession>A0A380BDT1</accession>
<protein>
    <recommendedName>
        <fullName evidence="4">Flagellar assembly factor FliW</fullName>
    </recommendedName>
</protein>
<evidence type="ECO:0000313" key="5">
    <source>
        <dbReference type="EMBL" id="SUI99820.1"/>
    </source>
</evidence>
<evidence type="ECO:0000313" key="6">
    <source>
        <dbReference type="Proteomes" id="UP000254519"/>
    </source>
</evidence>
<dbReference type="Proteomes" id="UP000254519">
    <property type="component" value="Unassembled WGS sequence"/>
</dbReference>
<dbReference type="SUPFAM" id="SSF141457">
    <property type="entry name" value="BH3618-like"/>
    <property type="match status" value="1"/>
</dbReference>
<evidence type="ECO:0000256" key="3">
    <source>
        <dbReference type="ARBA" id="ARBA00022845"/>
    </source>
</evidence>
<keyword evidence="6" id="KW-1185">Reference proteome</keyword>
<reference evidence="5 6" key="1">
    <citation type="submission" date="2018-06" db="EMBL/GenBank/DDBJ databases">
        <authorList>
            <consortium name="Pathogen Informatics"/>
            <person name="Doyle S."/>
        </authorList>
    </citation>
    <scope>NUCLEOTIDE SEQUENCE [LARGE SCALE GENOMIC DNA]</scope>
    <source>
        <strain evidence="6">ATCC 11859 / DSM 33 / NCIB 8841 / NCTC 4822</strain>
    </source>
</reference>
<keyword evidence="1 4" id="KW-0963">Cytoplasm</keyword>
<dbReference type="GO" id="GO:0005737">
    <property type="term" value="C:cytoplasm"/>
    <property type="evidence" value="ECO:0007669"/>
    <property type="project" value="UniProtKB-SubCell"/>
</dbReference>